<dbReference type="PROSITE" id="PS00137">
    <property type="entry name" value="SUBTILASE_HIS"/>
    <property type="match status" value="1"/>
</dbReference>
<dbReference type="PROSITE" id="PS00138">
    <property type="entry name" value="SUBTILASE_SER"/>
    <property type="match status" value="1"/>
</dbReference>
<proteinExistence type="inferred from homology"/>
<dbReference type="Pfam" id="PF00082">
    <property type="entry name" value="Peptidase_S8"/>
    <property type="match status" value="1"/>
</dbReference>
<dbReference type="InterPro" id="IPR023828">
    <property type="entry name" value="Peptidase_S8_Ser-AS"/>
</dbReference>
<feature type="active site" description="Charge relay system" evidence="5">
    <location>
        <position position="248"/>
    </location>
</feature>
<evidence type="ECO:0000313" key="11">
    <source>
        <dbReference type="Proteomes" id="UP001595891"/>
    </source>
</evidence>
<dbReference type="Proteomes" id="UP001595891">
    <property type="component" value="Unassembled WGS sequence"/>
</dbReference>
<evidence type="ECO:0000256" key="5">
    <source>
        <dbReference type="PROSITE-ProRule" id="PRU01240"/>
    </source>
</evidence>
<evidence type="ECO:0000259" key="9">
    <source>
        <dbReference type="Pfam" id="PF00082"/>
    </source>
</evidence>
<gene>
    <name evidence="10" type="ORF">ACFO8L_33325</name>
</gene>
<keyword evidence="4 5" id="KW-0720">Serine protease</keyword>
<keyword evidence="8" id="KW-0732">Signal</keyword>
<accession>A0ABV9EMW4</accession>
<dbReference type="CDD" id="cd07487">
    <property type="entry name" value="Peptidases_S8_1"/>
    <property type="match status" value="1"/>
</dbReference>
<dbReference type="EMBL" id="JBHSFN010000028">
    <property type="protein sequence ID" value="MFC4591017.1"/>
    <property type="molecule type" value="Genomic_DNA"/>
</dbReference>
<dbReference type="PROSITE" id="PS51892">
    <property type="entry name" value="SUBTILASE"/>
    <property type="match status" value="1"/>
</dbReference>
<keyword evidence="2 5" id="KW-0645">Protease</keyword>
<keyword evidence="11" id="KW-1185">Reference proteome</keyword>
<evidence type="ECO:0000256" key="6">
    <source>
        <dbReference type="RuleBase" id="RU003355"/>
    </source>
</evidence>
<comment type="caution">
    <text evidence="10">The sequence shown here is derived from an EMBL/GenBank/DDBJ whole genome shotgun (WGS) entry which is preliminary data.</text>
</comment>
<keyword evidence="3 5" id="KW-0378">Hydrolase</keyword>
<dbReference type="PRINTS" id="PR00723">
    <property type="entry name" value="SUBTILISIN"/>
</dbReference>
<comment type="similarity">
    <text evidence="1 5 6">Belongs to the peptidase S8 family.</text>
</comment>
<reference evidence="11" key="1">
    <citation type="journal article" date="2019" name="Int. J. Syst. Evol. Microbiol.">
        <title>The Global Catalogue of Microorganisms (GCM) 10K type strain sequencing project: providing services to taxonomists for standard genome sequencing and annotation.</title>
        <authorList>
            <consortium name="The Broad Institute Genomics Platform"/>
            <consortium name="The Broad Institute Genome Sequencing Center for Infectious Disease"/>
            <person name="Wu L."/>
            <person name="Ma J."/>
        </authorList>
    </citation>
    <scope>NUCLEOTIDE SEQUENCE [LARGE SCALE GENOMIC DNA]</scope>
    <source>
        <strain evidence="11">CCUG 49560</strain>
    </source>
</reference>
<dbReference type="PANTHER" id="PTHR43806">
    <property type="entry name" value="PEPTIDASE S8"/>
    <property type="match status" value="1"/>
</dbReference>
<organism evidence="10 11">
    <name type="scientific">Sphaerisporangium corydalis</name>
    <dbReference type="NCBI Taxonomy" id="1441875"/>
    <lineage>
        <taxon>Bacteria</taxon>
        <taxon>Bacillati</taxon>
        <taxon>Actinomycetota</taxon>
        <taxon>Actinomycetes</taxon>
        <taxon>Streptosporangiales</taxon>
        <taxon>Streptosporangiaceae</taxon>
        <taxon>Sphaerisporangium</taxon>
    </lineage>
</organism>
<evidence type="ECO:0000256" key="7">
    <source>
        <dbReference type="SAM" id="MobiDB-lite"/>
    </source>
</evidence>
<dbReference type="Gene3D" id="3.40.50.200">
    <property type="entry name" value="Peptidase S8/S53 domain"/>
    <property type="match status" value="1"/>
</dbReference>
<evidence type="ECO:0000256" key="8">
    <source>
        <dbReference type="SAM" id="SignalP"/>
    </source>
</evidence>
<sequence>MKIPKGPLRRGPAAAAMVIAMAVASPAPPATANDGDRSPATPLAPISLDGVKPGRHVVTLITGDQVTLTDAGGGHYGFQAKAAPRPGHRLPVFRGMAGPGGFYVYPDDALPLIAAGRLDRELFDVKYLAENGYADDQASGTPVIVQYPGTGRAAIQGAADALPASTPTRTLDSVHGAALSVPHAGTAAFWSAVHGQDATARTLGAGLAHLWLDRKVKADLDQSVPLIGAPQAWAAGYDGTGVKVAILDTGIDETHPDLAGKVVEERSFVPGVPVADGNGHGTHVASIITGSGAASGGRYKGVAPGVKLVIGKVLDDSGSGDWSSVIDGMQWAASSGARVVSISIGGQATDGGDPLTQAVDDLTASTGTLFVIAAGNSGADETIETPGVAASALTVASTDKSDKLSSYSSRGPLLDGALKPDIAAPGQNIVAARAAGTGLGTPVDDSYTTLSGTSMATPHVSGAAAILAQRHPGWTGPQLKAALMSTAKDVGLTVYERGAGRLDVGTAVAQQVHAATPSADYGLVPEGSAPIAKRLTYGNLADQPVTLTLTPTLATLDGRAAPPGALTADATVTIPAGGTATATLTLDVAALAAGTYTGAVTATDGHGVHLTTPVGLLREPPKVALTIRTLGRDGAPADASLLDVLDVSGGRGSMSSRAQHVSTGVSKVLVPKGTYSVTESYMWIDPSAYTQNDAWMIAPEVTVDGDTEVTLDARDLRQITFDTPRPSAVTPALGAYTFYQRTTTDGDIWGGYEVAATFIRQWVNPTRPVRKGGFLYTSSWALTAPEVTMEVGGRHPLTLHPEIWPHDGTTPNGGLMDGQIPFDGTLTARLVDAGTGTPQDLAGLDLKGRLALLDDGQECAGRIDRFHDLKDAGAAGVLLWPSGALGSCFGGPTIPEGVYPTDADPSTTIGIPYVTLPPAEARALLKRLAAEPVTVTVKGTPDSSYAYALHPIEEGRVPASLHYRLTDRRLATVDAYYHSGTPADVYASSVPMRMKQMLYFPSFLPVLKGPGTRREYIGPLDAEALDIGNASAAGTENPLTLDVWDRPAHLTRHWNAGPFMPGTVTVPDRVAKLPDPKAPPGTQNIISLCSVCRQGDTLWPNFTHIGGHDQFGGSWIGGVHLYKDGVEVPAGTSGFPSFTLPEAAGSYRLALDDTSLRTHTEWSFGSAAVAKDTVLPGVVCAGTLYGATAPCRPEPVVFVSYDMTASVALDNTVPAGSRHTFTVSAYHSQSTGRMPAIAGLKLWASTDDGANWRPVDIRRDHDGTFTASLTYPRLALTKGAVSLRAEAWDTAGDRVVQTTTRAFDLR</sequence>
<feature type="domain" description="Peptidase S8/S53" evidence="9">
    <location>
        <begin position="239"/>
        <end position="492"/>
    </location>
</feature>
<dbReference type="PROSITE" id="PS00136">
    <property type="entry name" value="SUBTILASE_ASP"/>
    <property type="match status" value="1"/>
</dbReference>
<evidence type="ECO:0000256" key="2">
    <source>
        <dbReference type="ARBA" id="ARBA00022670"/>
    </source>
</evidence>
<dbReference type="InterPro" id="IPR022398">
    <property type="entry name" value="Peptidase_S8_His-AS"/>
</dbReference>
<dbReference type="SUPFAM" id="SSF52743">
    <property type="entry name" value="Subtilisin-like"/>
    <property type="match status" value="1"/>
</dbReference>
<dbReference type="InterPro" id="IPR036852">
    <property type="entry name" value="Peptidase_S8/S53_dom_sf"/>
</dbReference>
<dbReference type="InterPro" id="IPR015500">
    <property type="entry name" value="Peptidase_S8_subtilisin-rel"/>
</dbReference>
<feature type="active site" description="Charge relay system" evidence="5">
    <location>
        <position position="280"/>
    </location>
</feature>
<evidence type="ECO:0000256" key="1">
    <source>
        <dbReference type="ARBA" id="ARBA00011073"/>
    </source>
</evidence>
<evidence type="ECO:0000256" key="3">
    <source>
        <dbReference type="ARBA" id="ARBA00022801"/>
    </source>
</evidence>
<feature type="chain" id="PRO_5045456401" evidence="8">
    <location>
        <begin position="33"/>
        <end position="1306"/>
    </location>
</feature>
<feature type="signal peptide" evidence="8">
    <location>
        <begin position="1"/>
        <end position="32"/>
    </location>
</feature>
<evidence type="ECO:0000256" key="4">
    <source>
        <dbReference type="ARBA" id="ARBA00022825"/>
    </source>
</evidence>
<protein>
    <submittedName>
        <fullName evidence="10">S8 family serine peptidase</fullName>
    </submittedName>
</protein>
<dbReference type="Gene3D" id="3.50.30.30">
    <property type="match status" value="1"/>
</dbReference>
<dbReference type="PANTHER" id="PTHR43806:SF65">
    <property type="entry name" value="SERINE PROTEASE APRX"/>
    <property type="match status" value="1"/>
</dbReference>
<dbReference type="InterPro" id="IPR046450">
    <property type="entry name" value="PA_dom_sf"/>
</dbReference>
<dbReference type="RefSeq" id="WP_262843544.1">
    <property type="nucleotide sequence ID" value="NZ_JANZYP010000019.1"/>
</dbReference>
<dbReference type="InterPro" id="IPR050131">
    <property type="entry name" value="Peptidase_S8_subtilisin-like"/>
</dbReference>
<dbReference type="SUPFAM" id="SSF52025">
    <property type="entry name" value="PA domain"/>
    <property type="match status" value="1"/>
</dbReference>
<name>A0ABV9EMW4_9ACTN</name>
<feature type="active site" description="Charge relay system" evidence="5">
    <location>
        <position position="454"/>
    </location>
</feature>
<dbReference type="InterPro" id="IPR000209">
    <property type="entry name" value="Peptidase_S8/S53_dom"/>
</dbReference>
<dbReference type="InterPro" id="IPR023827">
    <property type="entry name" value="Peptidase_S8_Asp-AS"/>
</dbReference>
<feature type="region of interest" description="Disordered" evidence="7">
    <location>
        <begin position="27"/>
        <end position="46"/>
    </location>
</feature>
<evidence type="ECO:0000313" key="10">
    <source>
        <dbReference type="EMBL" id="MFC4591017.1"/>
    </source>
</evidence>